<comment type="caution">
    <text evidence="1">The sequence shown here is derived from an EMBL/GenBank/DDBJ whole genome shotgun (WGS) entry which is preliminary data.</text>
</comment>
<protein>
    <submittedName>
        <fullName evidence="1">Uncharacterized protein</fullName>
    </submittedName>
</protein>
<reference evidence="1" key="2">
    <citation type="submission" date="2023-06" db="EMBL/GenBank/DDBJ databases">
        <authorList>
            <consortium name="Lawrence Berkeley National Laboratory"/>
            <person name="Mondo S.J."/>
            <person name="Hensen N."/>
            <person name="Bonometti L."/>
            <person name="Westerberg I."/>
            <person name="Brannstrom I.O."/>
            <person name="Guillou S."/>
            <person name="Cros-Aarteil S."/>
            <person name="Calhoun S."/>
            <person name="Haridas S."/>
            <person name="Kuo A."/>
            <person name="Pangilinan J."/>
            <person name="Riley R."/>
            <person name="Labutti K."/>
            <person name="Andreopoulos B."/>
            <person name="Lipzen A."/>
            <person name="Chen C."/>
            <person name="Yanf M."/>
            <person name="Daum C."/>
            <person name="Ng V."/>
            <person name="Clum A."/>
            <person name="Steindorff A."/>
            <person name="Ohm R."/>
            <person name="Martin F."/>
            <person name="Silar P."/>
            <person name="Natvig D."/>
            <person name="Lalanne C."/>
            <person name="Gautier V."/>
            <person name="Ament-Velasquez S.L."/>
            <person name="Kruys A."/>
            <person name="Hutchinson M.I."/>
            <person name="Powell A.J."/>
            <person name="Barry K."/>
            <person name="Miller A.N."/>
            <person name="Grigoriev I.V."/>
            <person name="Debuchy R."/>
            <person name="Gladieux P."/>
            <person name="Thoren M.H."/>
            <person name="Johannesson H."/>
        </authorList>
    </citation>
    <scope>NUCLEOTIDE SEQUENCE</scope>
    <source>
        <strain evidence="1">CBS 626.80</strain>
    </source>
</reference>
<sequence length="134" mass="15241">MALLQHLRIVICSCHSIVKSSHSTTIDEKNGKFTVFVKKRDSTDKEYRNGRCKWAPVVVKHAIKSGWQAVALAYQIQQIQAQQEERAFSCSINVRSERGRDYLWCVADFSRLGTIGILQLLPGLFCLLVRSAWS</sequence>
<organism evidence="1 2">
    <name type="scientific">Pseudoneurospora amorphoporcata</name>
    <dbReference type="NCBI Taxonomy" id="241081"/>
    <lineage>
        <taxon>Eukaryota</taxon>
        <taxon>Fungi</taxon>
        <taxon>Dikarya</taxon>
        <taxon>Ascomycota</taxon>
        <taxon>Pezizomycotina</taxon>
        <taxon>Sordariomycetes</taxon>
        <taxon>Sordariomycetidae</taxon>
        <taxon>Sordariales</taxon>
        <taxon>Sordariaceae</taxon>
        <taxon>Pseudoneurospora</taxon>
    </lineage>
</organism>
<reference evidence="1" key="1">
    <citation type="journal article" date="2023" name="Mol. Phylogenet. Evol.">
        <title>Genome-scale phylogeny and comparative genomics of the fungal order Sordariales.</title>
        <authorList>
            <person name="Hensen N."/>
            <person name="Bonometti L."/>
            <person name="Westerberg I."/>
            <person name="Brannstrom I.O."/>
            <person name="Guillou S."/>
            <person name="Cros-Aarteil S."/>
            <person name="Calhoun S."/>
            <person name="Haridas S."/>
            <person name="Kuo A."/>
            <person name="Mondo S."/>
            <person name="Pangilinan J."/>
            <person name="Riley R."/>
            <person name="LaButti K."/>
            <person name="Andreopoulos B."/>
            <person name="Lipzen A."/>
            <person name="Chen C."/>
            <person name="Yan M."/>
            <person name="Daum C."/>
            <person name="Ng V."/>
            <person name="Clum A."/>
            <person name="Steindorff A."/>
            <person name="Ohm R.A."/>
            <person name="Martin F."/>
            <person name="Silar P."/>
            <person name="Natvig D.O."/>
            <person name="Lalanne C."/>
            <person name="Gautier V."/>
            <person name="Ament-Velasquez S.L."/>
            <person name="Kruys A."/>
            <person name="Hutchinson M.I."/>
            <person name="Powell A.J."/>
            <person name="Barry K."/>
            <person name="Miller A.N."/>
            <person name="Grigoriev I.V."/>
            <person name="Debuchy R."/>
            <person name="Gladieux P."/>
            <person name="Hiltunen Thoren M."/>
            <person name="Johannesson H."/>
        </authorList>
    </citation>
    <scope>NUCLEOTIDE SEQUENCE</scope>
    <source>
        <strain evidence="1">CBS 626.80</strain>
    </source>
</reference>
<name>A0AAN6NIX5_9PEZI</name>
<dbReference type="EMBL" id="MU859584">
    <property type="protein sequence ID" value="KAK3946672.1"/>
    <property type="molecule type" value="Genomic_DNA"/>
</dbReference>
<gene>
    <name evidence="1" type="ORF">QBC32DRAFT_319760</name>
</gene>
<accession>A0AAN6NIX5</accession>
<evidence type="ECO:0000313" key="2">
    <source>
        <dbReference type="Proteomes" id="UP001303222"/>
    </source>
</evidence>
<keyword evidence="2" id="KW-1185">Reference proteome</keyword>
<dbReference type="Proteomes" id="UP001303222">
    <property type="component" value="Unassembled WGS sequence"/>
</dbReference>
<evidence type="ECO:0000313" key="1">
    <source>
        <dbReference type="EMBL" id="KAK3946672.1"/>
    </source>
</evidence>
<dbReference type="AlphaFoldDB" id="A0AAN6NIX5"/>
<proteinExistence type="predicted"/>